<evidence type="ECO:0000256" key="1">
    <source>
        <dbReference type="SAM" id="MobiDB-lite"/>
    </source>
</evidence>
<reference evidence="2 3" key="1">
    <citation type="journal article" date="2018" name="New Phytol.">
        <title>Phylogenomics of Endogonaceae and evolution of mycorrhizas within Mucoromycota.</title>
        <authorList>
            <person name="Chang Y."/>
            <person name="Desiro A."/>
            <person name="Na H."/>
            <person name="Sandor L."/>
            <person name="Lipzen A."/>
            <person name="Clum A."/>
            <person name="Barry K."/>
            <person name="Grigoriev I.V."/>
            <person name="Martin F.M."/>
            <person name="Stajich J.E."/>
            <person name="Smith M.E."/>
            <person name="Bonito G."/>
            <person name="Spatafora J.W."/>
        </authorList>
    </citation>
    <scope>NUCLEOTIDE SEQUENCE [LARGE SCALE GENOMIC DNA]</scope>
    <source>
        <strain evidence="2 3">AD002</strain>
    </source>
</reference>
<comment type="caution">
    <text evidence="2">The sequence shown here is derived from an EMBL/GenBank/DDBJ whole genome shotgun (WGS) entry which is preliminary data.</text>
</comment>
<organism evidence="2 3">
    <name type="scientific">Jimgerdemannia flammicorona</name>
    <dbReference type="NCBI Taxonomy" id="994334"/>
    <lineage>
        <taxon>Eukaryota</taxon>
        <taxon>Fungi</taxon>
        <taxon>Fungi incertae sedis</taxon>
        <taxon>Mucoromycota</taxon>
        <taxon>Mucoromycotina</taxon>
        <taxon>Endogonomycetes</taxon>
        <taxon>Endogonales</taxon>
        <taxon>Endogonaceae</taxon>
        <taxon>Jimgerdemannia</taxon>
    </lineage>
</organism>
<evidence type="ECO:0000313" key="3">
    <source>
        <dbReference type="Proteomes" id="UP000274822"/>
    </source>
</evidence>
<evidence type="ECO:0000313" key="2">
    <source>
        <dbReference type="EMBL" id="RUS17303.1"/>
    </source>
</evidence>
<dbReference type="AlphaFoldDB" id="A0A433PIB3"/>
<dbReference type="Proteomes" id="UP000274822">
    <property type="component" value="Unassembled WGS sequence"/>
</dbReference>
<feature type="region of interest" description="Disordered" evidence="1">
    <location>
        <begin position="1"/>
        <end position="64"/>
    </location>
</feature>
<accession>A0A433PIB3</accession>
<feature type="compositionally biased region" description="Polar residues" evidence="1">
    <location>
        <begin position="29"/>
        <end position="45"/>
    </location>
</feature>
<proteinExistence type="predicted"/>
<name>A0A433PIB3_9FUNG</name>
<keyword evidence="3" id="KW-1185">Reference proteome</keyword>
<dbReference type="EMBL" id="RBNJ01023236">
    <property type="protein sequence ID" value="RUS17303.1"/>
    <property type="molecule type" value="Genomic_DNA"/>
</dbReference>
<protein>
    <submittedName>
        <fullName evidence="2">Uncharacterized protein</fullName>
    </submittedName>
</protein>
<sequence length="133" mass="14690">MNTYHLRSPGTPHHCRTSRLPTFPPRISGTMSGTAYYQPTNTSVHPRSRIPVVTPSPSQAPFSPLLVRHRPEQGPLSRLRHDHGHDPAEQTSRFAARFGLGGRGHELSVVVAYVPDHDTGKVLVAGVRDFDLK</sequence>
<gene>
    <name evidence="2" type="ORF">BC938DRAFT_476297</name>
</gene>